<protein>
    <submittedName>
        <fullName evidence="4">Heterogeneous nuclear ribonucleo L</fullName>
    </submittedName>
</protein>
<dbReference type="PANTHER" id="PTHR15592">
    <property type="entry name" value="MATRIN 3/NUCLEAR PROTEIN 220-RELATED"/>
    <property type="match status" value="1"/>
</dbReference>
<organism evidence="4 5">
    <name type="scientific">Paramuricea clavata</name>
    <name type="common">Red gorgonian</name>
    <name type="synonym">Violescent sea-whip</name>
    <dbReference type="NCBI Taxonomy" id="317549"/>
    <lineage>
        <taxon>Eukaryota</taxon>
        <taxon>Metazoa</taxon>
        <taxon>Cnidaria</taxon>
        <taxon>Anthozoa</taxon>
        <taxon>Octocorallia</taxon>
        <taxon>Malacalcyonacea</taxon>
        <taxon>Plexauridae</taxon>
        <taxon>Paramuricea</taxon>
    </lineage>
</organism>
<dbReference type="SUPFAM" id="SSF54928">
    <property type="entry name" value="RNA-binding domain, RBD"/>
    <property type="match status" value="3"/>
</dbReference>
<evidence type="ECO:0000313" key="5">
    <source>
        <dbReference type="Proteomes" id="UP001152795"/>
    </source>
</evidence>
<keyword evidence="2" id="KW-0677">Repeat</keyword>
<dbReference type="OrthoDB" id="302770at2759"/>
<dbReference type="Pfam" id="PF22976">
    <property type="entry name" value="RRM_10"/>
    <property type="match status" value="1"/>
</dbReference>
<dbReference type="InterPro" id="IPR000504">
    <property type="entry name" value="RRM_dom"/>
</dbReference>
<dbReference type="NCBIfam" id="TIGR01649">
    <property type="entry name" value="hnRNP-L_PTB"/>
    <property type="match status" value="1"/>
</dbReference>
<gene>
    <name evidence="4" type="ORF">PACLA_8A063441</name>
</gene>
<evidence type="ECO:0000256" key="2">
    <source>
        <dbReference type="ARBA" id="ARBA00022737"/>
    </source>
</evidence>
<dbReference type="AlphaFoldDB" id="A0A6S7GYA3"/>
<dbReference type="GO" id="GO:0005634">
    <property type="term" value="C:nucleus"/>
    <property type="evidence" value="ECO:0007669"/>
    <property type="project" value="InterPro"/>
</dbReference>
<dbReference type="Gene3D" id="3.30.70.330">
    <property type="match status" value="4"/>
</dbReference>
<dbReference type="InterPro" id="IPR035979">
    <property type="entry name" value="RBD_domain_sf"/>
</dbReference>
<evidence type="ECO:0000256" key="3">
    <source>
        <dbReference type="ARBA" id="ARBA00022884"/>
    </source>
</evidence>
<evidence type="ECO:0000256" key="1">
    <source>
        <dbReference type="ARBA" id="ARBA00022553"/>
    </source>
</evidence>
<dbReference type="EMBL" id="CACRXK020002621">
    <property type="protein sequence ID" value="CAB3995212.1"/>
    <property type="molecule type" value="Genomic_DNA"/>
</dbReference>
<evidence type="ECO:0000313" key="4">
    <source>
        <dbReference type="EMBL" id="CAB3995212.1"/>
    </source>
</evidence>
<dbReference type="InterPro" id="IPR012677">
    <property type="entry name" value="Nucleotide-bd_a/b_plait_sf"/>
</dbReference>
<dbReference type="InterPro" id="IPR021790">
    <property type="entry name" value="PTBP1-like_RRM2"/>
</dbReference>
<comment type="caution">
    <text evidence="4">The sequence shown here is derived from an EMBL/GenBank/DDBJ whole genome shotgun (WGS) entry which is preliminary data.</text>
</comment>
<name>A0A6S7GYA3_PARCT</name>
<dbReference type="CDD" id="cd12424">
    <property type="entry name" value="RRM3_hnRNPL_like"/>
    <property type="match status" value="1"/>
</dbReference>
<dbReference type="Proteomes" id="UP001152795">
    <property type="component" value="Unassembled WGS sequence"/>
</dbReference>
<dbReference type="InterPro" id="IPR006536">
    <property type="entry name" value="HnRNP-L/PTB"/>
</dbReference>
<dbReference type="SMART" id="SM00360">
    <property type="entry name" value="RRM"/>
    <property type="match status" value="4"/>
</dbReference>
<keyword evidence="3" id="KW-0694">RNA-binding</keyword>
<keyword evidence="5" id="KW-1185">Reference proteome</keyword>
<dbReference type="PROSITE" id="PS50102">
    <property type="entry name" value="RRM"/>
    <property type="match status" value="2"/>
</dbReference>
<keyword evidence="1" id="KW-0597">Phosphoprotein</keyword>
<dbReference type="Pfam" id="PF11835">
    <property type="entry name" value="RRM_8"/>
    <property type="match status" value="1"/>
</dbReference>
<accession>A0A6S7GYA3</accession>
<proteinExistence type="predicted"/>
<dbReference type="GO" id="GO:0003723">
    <property type="term" value="F:RNA binding"/>
    <property type="evidence" value="ECO:0007669"/>
    <property type="project" value="UniProtKB-UniRule"/>
</dbReference>
<reference evidence="4" key="1">
    <citation type="submission" date="2020-04" db="EMBL/GenBank/DDBJ databases">
        <authorList>
            <person name="Alioto T."/>
            <person name="Alioto T."/>
            <person name="Gomez Garrido J."/>
        </authorList>
    </citation>
    <scope>NUCLEOTIDE SEQUENCE</scope>
    <source>
        <strain evidence="4">A484AB</strain>
    </source>
</reference>
<dbReference type="GO" id="GO:0006397">
    <property type="term" value="P:mRNA processing"/>
    <property type="evidence" value="ECO:0007669"/>
    <property type="project" value="InterPro"/>
</dbReference>
<dbReference type="Pfam" id="PF13893">
    <property type="entry name" value="RRM_5"/>
    <property type="match status" value="1"/>
</dbReference>
<sequence length="719" mass="77539">MLPAVESPHKKAKMEGRQKVDFSESKFVKFYKAGVNQAGNIADIEAGCTSLSQSPPAEAQIITTVDSPNKSPCYGQKLSPNESRLNYPNNIDGDSRFSANLDCEDKENLATELILESPPIPNPLHDTPPSRVIHCRAVADGTKETDLISVLQPFGKITYVALLPKIRQALVEFEDIDSAVALVCYAQNNPIILLGRQMYVNFSKSQEIKRDKIPSGHYPIPMSPQSPGEQDICGNILLLTIMNALYSIDVNVISQVCSPYGNVLKIVIFHKNGLQCLVEYPLHSVESAEQAKLHLNGQDIYPGCCTLKVEYSRAKKLNVYKNDEETWDFTQDKNECVPGDCGPNNVLTPLNGMPMSSTQLPITNEALAKISAFPTVHSILSKLSVLPGSGGVSGDVTSCDPMSTSLNPGMDGSDLTGLFPSVPNSPGGLSPLSLAPQSVIGVGQPILNPDGGLGCVLMVYGLNPERMNCDRLFNLFCLYGNVIKIKFLTNKPGVAMIQMSDKMASEMIIKNLNGLELFECKLVIAFSKHPYIAGSSTVNTLNDGTPATVTYTENRNNRFKYIPEGQSLKNRYQPPTRMLHFFNAPRNCTLDQLKDVFLTSGAESPIRGTFFSKGSAKSSSGLLEMPKVQSAAEAVVLVNHVTINPEGGGSYTLKLAFSPSSTITPSAPTVAPAVAAAAGISFGGRSPRRETFPSHENLVSRLGPIGSRPPGDSSLLLVS</sequence>
<dbReference type="InterPro" id="IPR055204">
    <property type="entry name" value="HNRNPL_RRM"/>
</dbReference>